<proteinExistence type="predicted"/>
<dbReference type="Proteomes" id="UP000030816">
    <property type="component" value="Unassembled WGS sequence"/>
</dbReference>
<dbReference type="OrthoDB" id="5599753at2759"/>
<evidence type="ECO:0000313" key="2">
    <source>
        <dbReference type="Proteomes" id="UP000030816"/>
    </source>
</evidence>
<dbReference type="RefSeq" id="XP_040682312.1">
    <property type="nucleotide sequence ID" value="XM_040819047.1"/>
</dbReference>
<dbReference type="HOGENOM" id="CLU_080238_0_0_1"/>
<comment type="caution">
    <text evidence="1">The sequence shown here is derived from an EMBL/GenBank/DDBJ whole genome shotgun (WGS) entry which is preliminary data.</text>
</comment>
<keyword evidence="2" id="KW-1185">Reference proteome</keyword>
<evidence type="ECO:0000313" key="1">
    <source>
        <dbReference type="EMBL" id="KHO01247.1"/>
    </source>
</evidence>
<name>A0A0B2WYD0_METAS</name>
<gene>
    <name evidence="1" type="ORF">MAM_00248</name>
</gene>
<accession>A0A0B2WYD0</accession>
<dbReference type="GeneID" id="63734703"/>
<protein>
    <submittedName>
        <fullName evidence="1">Uncharacterized protein</fullName>
    </submittedName>
</protein>
<organism evidence="1 2">
    <name type="scientific">Metarhizium album (strain ARSEF 1941)</name>
    <dbReference type="NCBI Taxonomy" id="1081103"/>
    <lineage>
        <taxon>Eukaryota</taxon>
        <taxon>Fungi</taxon>
        <taxon>Dikarya</taxon>
        <taxon>Ascomycota</taxon>
        <taxon>Pezizomycotina</taxon>
        <taxon>Sordariomycetes</taxon>
        <taxon>Hypocreomycetidae</taxon>
        <taxon>Hypocreales</taxon>
        <taxon>Clavicipitaceae</taxon>
        <taxon>Metarhizium</taxon>
    </lineage>
</organism>
<dbReference type="AlphaFoldDB" id="A0A0B2WYD0"/>
<sequence length="276" mass="30255">MTTLALLPVVIPAGYVLYTGWTVYRTTTSVSGTLVPRQATSASKTSHPAEPHSLAAEVGENRCQWVVTYERVVSEPLPLPCLDYPPKESPLSSKPAAQPSRLLQEVSRSMQKAFRWTPQAAIIRGALSEPLNRRSFDTAWIDNLCFKPGDVVNGVYKVSCSTTDQATGSERVELLIDTPPSYRGPRVRGLILAAIEPASPSMNSDDKGPAGGRIVIVNETWMWRLADEKPTLLESSVGRWLHRLLAGWLVLKGVSGACRKREDVVHLPPVMFRLAG</sequence>
<reference evidence="1 2" key="1">
    <citation type="journal article" date="2014" name="Proc. Natl. Acad. Sci. U.S.A.">
        <title>Trajectory and genomic determinants of fungal-pathogen speciation and host adaptation.</title>
        <authorList>
            <person name="Hu X."/>
            <person name="Xiao G."/>
            <person name="Zheng P."/>
            <person name="Shang Y."/>
            <person name="Su Y."/>
            <person name="Zhang X."/>
            <person name="Liu X."/>
            <person name="Zhan S."/>
            <person name="St Leger R.J."/>
            <person name="Wang C."/>
        </authorList>
    </citation>
    <scope>NUCLEOTIDE SEQUENCE [LARGE SCALE GENOMIC DNA]</scope>
    <source>
        <strain evidence="1 2">ARSEF 1941</strain>
    </source>
</reference>
<dbReference type="EMBL" id="AZHE01000001">
    <property type="protein sequence ID" value="KHO01247.1"/>
    <property type="molecule type" value="Genomic_DNA"/>
</dbReference>